<keyword evidence="1" id="KW-0812">Transmembrane</keyword>
<protein>
    <submittedName>
        <fullName evidence="3">Alpha/beta hydrolase family protein</fullName>
    </submittedName>
</protein>
<dbReference type="AlphaFoldDB" id="A0A1I0Q7N1"/>
<dbReference type="SUPFAM" id="SSF53474">
    <property type="entry name" value="alpha/beta-Hydrolases"/>
    <property type="match status" value="1"/>
</dbReference>
<dbReference type="InterPro" id="IPR029058">
    <property type="entry name" value="AB_hydrolase_fold"/>
</dbReference>
<keyword evidence="1" id="KW-0472">Membrane</keyword>
<gene>
    <name evidence="3" type="ORF">SAMN04487945_2347</name>
</gene>
<evidence type="ECO:0000256" key="1">
    <source>
        <dbReference type="SAM" id="Phobius"/>
    </source>
</evidence>
<evidence type="ECO:0000313" key="4">
    <source>
        <dbReference type="Proteomes" id="UP000198518"/>
    </source>
</evidence>
<reference evidence="3 4" key="1">
    <citation type="submission" date="2016-10" db="EMBL/GenBank/DDBJ databases">
        <authorList>
            <person name="de Groot N.N."/>
        </authorList>
    </citation>
    <scope>NUCLEOTIDE SEQUENCE [LARGE SCALE GENOMIC DNA]</scope>
    <source>
        <strain evidence="3 4">CGMCC 1.5337</strain>
    </source>
</reference>
<feature type="transmembrane region" description="Helical" evidence="1">
    <location>
        <begin position="17"/>
        <end position="37"/>
    </location>
</feature>
<dbReference type="RefSeq" id="WP_089669562.1">
    <property type="nucleotide sequence ID" value="NZ_FOJA01000001.1"/>
</dbReference>
<keyword evidence="4" id="KW-1185">Reference proteome</keyword>
<evidence type="ECO:0000313" key="3">
    <source>
        <dbReference type="EMBL" id="SEW22834.1"/>
    </source>
</evidence>
<dbReference type="Proteomes" id="UP000198518">
    <property type="component" value="Unassembled WGS sequence"/>
</dbReference>
<dbReference type="Pfam" id="PF12695">
    <property type="entry name" value="Abhydrolase_5"/>
    <property type="match status" value="1"/>
</dbReference>
<evidence type="ECO:0000259" key="2">
    <source>
        <dbReference type="Pfam" id="PF12695"/>
    </source>
</evidence>
<sequence length="275" mass="28515">MTASDGSLVARRRRERVAVWVVGLLVVAATVGVGWAATPYHDARGSVAAVEAQSGVTVDRTDAGGYVLRPTGADTDTGLVFYPGARVHPDAYVGSLAALASEAGVTVVIPKLPLNLAVVDYGLASTGLRSHAAERAIATHESVDDWYVGGHSLGGAMACQYAAGNEDVSGLVLYGSYCDVDVSDRADLAVLSVVGESDTVLNRAAYEDSLANLPTSARVAVLPGVNHTQFGTYVGQDAPSGTTFETAHDRLNAVAVPWFQNETETVRLARTGIAG</sequence>
<dbReference type="InterPro" id="IPR029059">
    <property type="entry name" value="AB_hydrolase_5"/>
</dbReference>
<dbReference type="OrthoDB" id="265131at2157"/>
<organism evidence="3 4">
    <name type="scientific">Halobacterium jilantaiense</name>
    <dbReference type="NCBI Taxonomy" id="355548"/>
    <lineage>
        <taxon>Archaea</taxon>
        <taxon>Methanobacteriati</taxon>
        <taxon>Methanobacteriota</taxon>
        <taxon>Stenosarchaea group</taxon>
        <taxon>Halobacteria</taxon>
        <taxon>Halobacteriales</taxon>
        <taxon>Halobacteriaceae</taxon>
        <taxon>Halobacterium</taxon>
    </lineage>
</organism>
<dbReference type="EMBL" id="FOJA01000001">
    <property type="protein sequence ID" value="SEW22834.1"/>
    <property type="molecule type" value="Genomic_DNA"/>
</dbReference>
<dbReference type="Gene3D" id="3.40.50.1820">
    <property type="entry name" value="alpha/beta hydrolase"/>
    <property type="match status" value="1"/>
</dbReference>
<accession>A0A1I0Q7N1</accession>
<keyword evidence="3" id="KW-0378">Hydrolase</keyword>
<name>A0A1I0Q7N1_9EURY</name>
<dbReference type="GO" id="GO:0016787">
    <property type="term" value="F:hydrolase activity"/>
    <property type="evidence" value="ECO:0007669"/>
    <property type="project" value="UniProtKB-KW"/>
</dbReference>
<feature type="domain" description="Alpha/beta hydrolase fold-5" evidence="2">
    <location>
        <begin position="78"/>
        <end position="237"/>
    </location>
</feature>
<proteinExistence type="predicted"/>
<dbReference type="STRING" id="355548.SAMN04487945_2347"/>
<keyword evidence="1" id="KW-1133">Transmembrane helix</keyword>